<dbReference type="InterPro" id="IPR009607">
    <property type="entry name" value="Enhancer_polycomb_C"/>
</dbReference>
<gene>
    <name evidence="3" type="ORF">AGOR_G00033770</name>
</gene>
<feature type="compositionally biased region" description="Low complexity" evidence="1">
    <location>
        <begin position="382"/>
        <end position="396"/>
    </location>
</feature>
<feature type="region of interest" description="Disordered" evidence="1">
    <location>
        <begin position="1"/>
        <end position="80"/>
    </location>
</feature>
<dbReference type="EMBL" id="JAERUA010000003">
    <property type="protein sequence ID" value="KAI1901377.1"/>
    <property type="molecule type" value="Genomic_DNA"/>
</dbReference>
<evidence type="ECO:0000259" key="2">
    <source>
        <dbReference type="Pfam" id="PF06752"/>
    </source>
</evidence>
<proteinExistence type="predicted"/>
<feature type="compositionally biased region" description="Basic and acidic residues" evidence="1">
    <location>
        <begin position="1"/>
        <end position="17"/>
    </location>
</feature>
<reference evidence="3" key="1">
    <citation type="submission" date="2021-01" db="EMBL/GenBank/DDBJ databases">
        <authorList>
            <person name="Zahm M."/>
            <person name="Roques C."/>
            <person name="Cabau C."/>
            <person name="Klopp C."/>
            <person name="Donnadieu C."/>
            <person name="Jouanno E."/>
            <person name="Lampietro C."/>
            <person name="Louis A."/>
            <person name="Herpin A."/>
            <person name="Echchiki A."/>
            <person name="Berthelot C."/>
            <person name="Parey E."/>
            <person name="Roest-Crollius H."/>
            <person name="Braasch I."/>
            <person name="Postlethwait J."/>
            <person name="Bobe J."/>
            <person name="Montfort J."/>
            <person name="Bouchez O."/>
            <person name="Begum T."/>
            <person name="Mejri S."/>
            <person name="Adams A."/>
            <person name="Chen W.-J."/>
            <person name="Guiguen Y."/>
        </authorList>
    </citation>
    <scope>NUCLEOTIDE SEQUENCE</scope>
    <source>
        <tissue evidence="3">Blood</tissue>
    </source>
</reference>
<feature type="compositionally biased region" description="Polar residues" evidence="1">
    <location>
        <begin position="233"/>
        <end position="253"/>
    </location>
</feature>
<name>A0A8T3E198_9TELE</name>
<feature type="region of interest" description="Disordered" evidence="1">
    <location>
        <begin position="162"/>
        <end position="192"/>
    </location>
</feature>
<dbReference type="AlphaFoldDB" id="A0A8T3E198"/>
<evidence type="ECO:0000313" key="4">
    <source>
        <dbReference type="Proteomes" id="UP000829720"/>
    </source>
</evidence>
<feature type="region of interest" description="Disordered" evidence="1">
    <location>
        <begin position="232"/>
        <end position="253"/>
    </location>
</feature>
<dbReference type="Proteomes" id="UP000829720">
    <property type="component" value="Unassembled WGS sequence"/>
</dbReference>
<dbReference type="Pfam" id="PF06752">
    <property type="entry name" value="E_Pc_C"/>
    <property type="match status" value="1"/>
</dbReference>
<sequence>MELKDFKPKPEKTEVVRTKRKYEKKPKVLPLSASAPQQSGPSVFNAKDLNQYDFPSSDDEPQMHSGSSEVEEENDPDGTFAFRRKAGCQYHASRLDQSGGWSWCGPSEGGPGDTRYRYCLTTLTVPRRCVGLARRRLGRGGRVLLDRAHSDFDNVFHGLDPEMLASPPRSPADKFTSTSETNTSERKPSPDLSQILLNIKSCRWRHFRPRTLPLHHPDCTDAYSRKHFRGMTRMSSAQPGTQASGTSSQNRASSTPVAAFTAEQYQQHQEQLALMQKQQLEQSHLQQASAVPAAGSAQGLVSKTLDSASAQFAASALVTTEQLTAFKAKEEAAATAALGAGVNGVLQASGVYKGLHLTGAQHPAPTPTSQSTATVGQTFLHPPAANSTAPATAVPNQTPGSRGHQGNAAAAASPATTAATATQVLIGSSIRLAVPAPAGGAGANSIAALGARHLPRTINAVPPSALKLAAAAAASCQIPKVTTGSPPMELVPRENHDQEKPALNSIADNTVAMEVT</sequence>
<comment type="caution">
    <text evidence="3">The sequence shown here is derived from an EMBL/GenBank/DDBJ whole genome shotgun (WGS) entry which is preliminary data.</text>
</comment>
<accession>A0A8T3E198</accession>
<evidence type="ECO:0000313" key="3">
    <source>
        <dbReference type="EMBL" id="KAI1901377.1"/>
    </source>
</evidence>
<dbReference type="OrthoDB" id="435275at2759"/>
<feature type="domain" description="Enhancer of polycomb C-terminal" evidence="2">
    <location>
        <begin position="259"/>
        <end position="516"/>
    </location>
</feature>
<organism evidence="3 4">
    <name type="scientific">Albula goreensis</name>
    <dbReference type="NCBI Taxonomy" id="1534307"/>
    <lineage>
        <taxon>Eukaryota</taxon>
        <taxon>Metazoa</taxon>
        <taxon>Chordata</taxon>
        <taxon>Craniata</taxon>
        <taxon>Vertebrata</taxon>
        <taxon>Euteleostomi</taxon>
        <taxon>Actinopterygii</taxon>
        <taxon>Neopterygii</taxon>
        <taxon>Teleostei</taxon>
        <taxon>Albuliformes</taxon>
        <taxon>Albulidae</taxon>
        <taxon>Albula</taxon>
    </lineage>
</organism>
<evidence type="ECO:0000256" key="1">
    <source>
        <dbReference type="SAM" id="MobiDB-lite"/>
    </source>
</evidence>
<protein>
    <recommendedName>
        <fullName evidence="2">Enhancer of polycomb C-terminal domain-containing protein</fullName>
    </recommendedName>
</protein>
<feature type="region of interest" description="Disordered" evidence="1">
    <location>
        <begin position="380"/>
        <end position="414"/>
    </location>
</feature>
<keyword evidence="4" id="KW-1185">Reference proteome</keyword>